<sequence length="53" mass="5698">MAAQFFNIVSDLFTKTATAITNSYGVSDTFSNKPKSVVTGGFSVLSLHNKLNQ</sequence>
<gene>
    <name evidence="1" type="ORF">SPELUC_LOCUS3854</name>
</gene>
<keyword evidence="2" id="KW-1185">Reference proteome</keyword>
<name>A0ACA9LEL9_9GLOM</name>
<dbReference type="Proteomes" id="UP000789366">
    <property type="component" value="Unassembled WGS sequence"/>
</dbReference>
<proteinExistence type="predicted"/>
<accession>A0ACA9LEL9</accession>
<comment type="caution">
    <text evidence="1">The sequence shown here is derived from an EMBL/GenBank/DDBJ whole genome shotgun (WGS) entry which is preliminary data.</text>
</comment>
<protein>
    <submittedName>
        <fullName evidence="1">15100_t:CDS:1</fullName>
    </submittedName>
</protein>
<organism evidence="1 2">
    <name type="scientific">Cetraspora pellucida</name>
    <dbReference type="NCBI Taxonomy" id="1433469"/>
    <lineage>
        <taxon>Eukaryota</taxon>
        <taxon>Fungi</taxon>
        <taxon>Fungi incertae sedis</taxon>
        <taxon>Mucoromycota</taxon>
        <taxon>Glomeromycotina</taxon>
        <taxon>Glomeromycetes</taxon>
        <taxon>Diversisporales</taxon>
        <taxon>Gigasporaceae</taxon>
        <taxon>Cetraspora</taxon>
    </lineage>
</organism>
<reference evidence="1" key="1">
    <citation type="submission" date="2021-06" db="EMBL/GenBank/DDBJ databases">
        <authorList>
            <person name="Kallberg Y."/>
            <person name="Tangrot J."/>
            <person name="Rosling A."/>
        </authorList>
    </citation>
    <scope>NUCLEOTIDE SEQUENCE</scope>
    <source>
        <strain evidence="1">28 12/20/2015</strain>
    </source>
</reference>
<evidence type="ECO:0000313" key="2">
    <source>
        <dbReference type="Proteomes" id="UP000789366"/>
    </source>
</evidence>
<evidence type="ECO:0000313" key="1">
    <source>
        <dbReference type="EMBL" id="CAG8519300.1"/>
    </source>
</evidence>
<dbReference type="EMBL" id="CAJVPW010003137">
    <property type="protein sequence ID" value="CAG8519300.1"/>
    <property type="molecule type" value="Genomic_DNA"/>
</dbReference>
<feature type="non-terminal residue" evidence="1">
    <location>
        <position position="53"/>
    </location>
</feature>